<evidence type="ECO:0000313" key="5">
    <source>
        <dbReference type="Proteomes" id="UP000501891"/>
    </source>
</evidence>
<dbReference type="KEGG" id="acru:HHL28_13740"/>
<gene>
    <name evidence="4" type="ORF">HHL28_13740</name>
</gene>
<feature type="chain" id="PRO_5032372518" evidence="2">
    <location>
        <begin position="21"/>
        <end position="161"/>
    </location>
</feature>
<evidence type="ECO:0000259" key="3">
    <source>
        <dbReference type="Pfam" id="PF05239"/>
    </source>
</evidence>
<feature type="signal peptide" evidence="2">
    <location>
        <begin position="1"/>
        <end position="20"/>
    </location>
</feature>
<feature type="domain" description="PRC-barrel" evidence="3">
    <location>
        <begin position="67"/>
        <end position="134"/>
    </location>
</feature>
<keyword evidence="5" id="KW-1185">Reference proteome</keyword>
<proteinExistence type="predicted"/>
<dbReference type="Proteomes" id="UP000501891">
    <property type="component" value="Chromosome"/>
</dbReference>
<accession>A0A858RA14</accession>
<evidence type="ECO:0000256" key="2">
    <source>
        <dbReference type="SAM" id="SignalP"/>
    </source>
</evidence>
<dbReference type="AlphaFoldDB" id="A0A858RA14"/>
<feature type="compositionally biased region" description="Low complexity" evidence="1">
    <location>
        <begin position="32"/>
        <end position="53"/>
    </location>
</feature>
<dbReference type="Gene3D" id="2.30.30.240">
    <property type="entry name" value="PRC-barrel domain"/>
    <property type="match status" value="1"/>
</dbReference>
<evidence type="ECO:0000313" key="4">
    <source>
        <dbReference type="EMBL" id="QJE74012.1"/>
    </source>
</evidence>
<dbReference type="EMBL" id="CP051775">
    <property type="protein sequence ID" value="QJE74012.1"/>
    <property type="molecule type" value="Genomic_DNA"/>
</dbReference>
<keyword evidence="2" id="KW-0732">Signal</keyword>
<sequence length="161" mass="16331">MRTTLLAAAAALALSGAAFAQSGGSATGTGAGTSTTGSGSMATTGPGTSAGNTAGTGGVAQGPNWVSLNKLIDRDVVDAQGKELGEVEDVVMSRDGSRIQAIIDIEDDEKDVAVDANRLQAKQGSDDLVLQGMDRQQLTALPEFTYDTSQVGLSNEPSTRK</sequence>
<dbReference type="Pfam" id="PF05239">
    <property type="entry name" value="PRC"/>
    <property type="match status" value="1"/>
</dbReference>
<dbReference type="SUPFAM" id="SSF50346">
    <property type="entry name" value="PRC-barrel domain"/>
    <property type="match status" value="1"/>
</dbReference>
<dbReference type="InterPro" id="IPR027275">
    <property type="entry name" value="PRC-brl_dom"/>
</dbReference>
<reference evidence="4" key="1">
    <citation type="submission" date="2020-04" db="EMBL/GenBank/DDBJ databases">
        <title>A desert anoxygenic phototrophic bacterium fixes CO2 using RubisCO under aerobic conditions.</title>
        <authorList>
            <person name="Tang K."/>
        </authorList>
    </citation>
    <scope>NUCLEOTIDE SEQUENCE [LARGE SCALE GENOMIC DNA]</scope>
    <source>
        <strain evidence="4">MIMtkB3</strain>
    </source>
</reference>
<protein>
    <submittedName>
        <fullName evidence="4">PRC-barrel domain containing protein</fullName>
    </submittedName>
</protein>
<name>A0A858RA14_9PROT</name>
<evidence type="ECO:0000256" key="1">
    <source>
        <dbReference type="SAM" id="MobiDB-lite"/>
    </source>
</evidence>
<organism evidence="4 5">
    <name type="scientific">Aerophototrophica crusticola</name>
    <dbReference type="NCBI Taxonomy" id="1709002"/>
    <lineage>
        <taxon>Bacteria</taxon>
        <taxon>Pseudomonadati</taxon>
        <taxon>Pseudomonadota</taxon>
        <taxon>Alphaproteobacteria</taxon>
        <taxon>Rhodospirillales</taxon>
        <taxon>Rhodospirillaceae</taxon>
        <taxon>Aerophototrophica</taxon>
    </lineage>
</organism>
<feature type="region of interest" description="Disordered" evidence="1">
    <location>
        <begin position="21"/>
        <end position="60"/>
    </location>
</feature>
<dbReference type="InterPro" id="IPR011033">
    <property type="entry name" value="PRC_barrel-like_sf"/>
</dbReference>